<dbReference type="AlphaFoldDB" id="A0A9R1WNE0"/>
<keyword evidence="10" id="KW-1185">Reference proteome</keyword>
<name>A0A9R1WNE0_LACSA</name>
<dbReference type="InterPro" id="IPR007255">
    <property type="entry name" value="COG8"/>
</dbReference>
<keyword evidence="7" id="KW-0472">Membrane</keyword>
<dbReference type="Proteomes" id="UP000235145">
    <property type="component" value="Unassembled WGS sequence"/>
</dbReference>
<evidence type="ECO:0000256" key="5">
    <source>
        <dbReference type="ARBA" id="ARBA00022927"/>
    </source>
</evidence>
<evidence type="ECO:0000256" key="3">
    <source>
        <dbReference type="ARBA" id="ARBA00020983"/>
    </source>
</evidence>
<dbReference type="Pfam" id="PF04124">
    <property type="entry name" value="Dor1"/>
    <property type="match status" value="1"/>
</dbReference>
<evidence type="ECO:0000256" key="7">
    <source>
        <dbReference type="ARBA" id="ARBA00023136"/>
    </source>
</evidence>
<proteinExistence type="inferred from homology"/>
<reference evidence="9 10" key="1">
    <citation type="journal article" date="2017" name="Nat. Commun.">
        <title>Genome assembly with in vitro proximity ligation data and whole-genome triplication in lettuce.</title>
        <authorList>
            <person name="Reyes-Chin-Wo S."/>
            <person name="Wang Z."/>
            <person name="Yang X."/>
            <person name="Kozik A."/>
            <person name="Arikit S."/>
            <person name="Song C."/>
            <person name="Xia L."/>
            <person name="Froenicke L."/>
            <person name="Lavelle D.O."/>
            <person name="Truco M.J."/>
            <person name="Xia R."/>
            <person name="Zhu S."/>
            <person name="Xu C."/>
            <person name="Xu H."/>
            <person name="Xu X."/>
            <person name="Cox K."/>
            <person name="Korf I."/>
            <person name="Meyers B.C."/>
            <person name="Michelmore R.W."/>
        </authorList>
    </citation>
    <scope>NUCLEOTIDE SEQUENCE [LARGE SCALE GENOMIC DNA]</scope>
    <source>
        <strain evidence="10">cv. Salinas</strain>
        <tissue evidence="9">Seedlings</tissue>
    </source>
</reference>
<evidence type="ECO:0000313" key="9">
    <source>
        <dbReference type="EMBL" id="KAJ0225218.1"/>
    </source>
</evidence>
<keyword evidence="4" id="KW-0813">Transport</keyword>
<comment type="caution">
    <text evidence="9">The sequence shown here is derived from an EMBL/GenBank/DDBJ whole genome shotgun (WGS) entry which is preliminary data.</text>
</comment>
<dbReference type="PANTHER" id="PTHR21311">
    <property type="entry name" value="CONSERVED OLIGOMERIC GOLGI COMPLEX COMPONENT 8"/>
    <property type="match status" value="1"/>
</dbReference>
<comment type="subcellular location">
    <subcellularLocation>
        <location evidence="1">Golgi apparatus membrane</location>
        <topology evidence="1">Peripheral membrane protein</topology>
    </subcellularLocation>
</comment>
<evidence type="ECO:0000256" key="6">
    <source>
        <dbReference type="ARBA" id="ARBA00023034"/>
    </source>
</evidence>
<evidence type="ECO:0000313" key="10">
    <source>
        <dbReference type="Proteomes" id="UP000235145"/>
    </source>
</evidence>
<sequence length="313" mass="35605">MSPPNTYQWLKGLLNGDPPTISSVNPPPKTTFTKWAFQSVSNAMPPTISSWNKHQNTTSGATDSIYQTKTESNPPPTITQFNPHYTSGNPYTKILTETTAKPPSMTSWNARERTSDRYPLHPLPCHTPSPIFNLCLPQLIGGGKVIENSTADVTPCRTKHWRKQSKVAIINDIKMFNLKKLGFRNCYYVEGKCNEVFVEMAKKKPLTLLGALTWIFISQETISVHLQFLKCRGSWLCGILDDLDQRNAYEYLKGMVNCHIMHLFDIHNQYCAIFVDDTSGSEENYVRVDVMFICASKFCLFFFLFLNTSSLEY</sequence>
<protein>
    <recommendedName>
        <fullName evidence="3">Conserved oligomeric Golgi complex subunit 8</fullName>
    </recommendedName>
    <alternativeName>
        <fullName evidence="8">Component of oligomeric Golgi complex 8</fullName>
    </alternativeName>
</protein>
<comment type="similarity">
    <text evidence="2">Belongs to the COG8 family.</text>
</comment>
<evidence type="ECO:0000256" key="1">
    <source>
        <dbReference type="ARBA" id="ARBA00004395"/>
    </source>
</evidence>
<accession>A0A9R1WNE0</accession>
<dbReference type="GO" id="GO:0000139">
    <property type="term" value="C:Golgi membrane"/>
    <property type="evidence" value="ECO:0007669"/>
    <property type="project" value="UniProtKB-SubCell"/>
</dbReference>
<evidence type="ECO:0000256" key="4">
    <source>
        <dbReference type="ARBA" id="ARBA00022448"/>
    </source>
</evidence>
<dbReference type="EMBL" id="NBSK02000001">
    <property type="protein sequence ID" value="KAJ0225218.1"/>
    <property type="molecule type" value="Genomic_DNA"/>
</dbReference>
<organism evidence="9 10">
    <name type="scientific">Lactuca sativa</name>
    <name type="common">Garden lettuce</name>
    <dbReference type="NCBI Taxonomy" id="4236"/>
    <lineage>
        <taxon>Eukaryota</taxon>
        <taxon>Viridiplantae</taxon>
        <taxon>Streptophyta</taxon>
        <taxon>Embryophyta</taxon>
        <taxon>Tracheophyta</taxon>
        <taxon>Spermatophyta</taxon>
        <taxon>Magnoliopsida</taxon>
        <taxon>eudicotyledons</taxon>
        <taxon>Gunneridae</taxon>
        <taxon>Pentapetalae</taxon>
        <taxon>asterids</taxon>
        <taxon>campanulids</taxon>
        <taxon>Asterales</taxon>
        <taxon>Asteraceae</taxon>
        <taxon>Cichorioideae</taxon>
        <taxon>Cichorieae</taxon>
        <taxon>Lactucinae</taxon>
        <taxon>Lactuca</taxon>
    </lineage>
</organism>
<dbReference type="PANTHER" id="PTHR21311:SF0">
    <property type="entry name" value="CONSERVED OLIGOMERIC GOLGI COMPLEX SUBUNIT 8"/>
    <property type="match status" value="1"/>
</dbReference>
<evidence type="ECO:0000256" key="8">
    <source>
        <dbReference type="ARBA" id="ARBA00031347"/>
    </source>
</evidence>
<evidence type="ECO:0000256" key="2">
    <source>
        <dbReference type="ARBA" id="ARBA00006419"/>
    </source>
</evidence>
<keyword evidence="6" id="KW-0333">Golgi apparatus</keyword>
<gene>
    <name evidence="9" type="ORF">LSAT_V11C100037720</name>
</gene>
<dbReference type="GO" id="GO:0015031">
    <property type="term" value="P:protein transport"/>
    <property type="evidence" value="ECO:0007669"/>
    <property type="project" value="UniProtKB-KW"/>
</dbReference>
<dbReference type="GO" id="GO:0017119">
    <property type="term" value="C:Golgi transport complex"/>
    <property type="evidence" value="ECO:0007669"/>
    <property type="project" value="InterPro"/>
</dbReference>
<keyword evidence="5" id="KW-0653">Protein transport</keyword>